<name>A0A5C6EZ50_9BACT</name>
<sequence>MAEAKRQHDWHIASSVMALTAEINRDRKRRRKPFKPDDFNPYTVTRSVPVKATVEQVAHLLGAVFHPSPVSLQTSDTCPKSEPDPPTSNC</sequence>
<dbReference type="Proteomes" id="UP000318288">
    <property type="component" value="Unassembled WGS sequence"/>
</dbReference>
<comment type="caution">
    <text evidence="2">The sequence shown here is derived from an EMBL/GenBank/DDBJ whole genome shotgun (WGS) entry which is preliminary data.</text>
</comment>
<protein>
    <submittedName>
        <fullName evidence="2">Uncharacterized protein</fullName>
    </submittedName>
</protein>
<proteinExistence type="predicted"/>
<reference evidence="2 3" key="1">
    <citation type="submission" date="2019-02" db="EMBL/GenBank/DDBJ databases">
        <title>Deep-cultivation of Planctomycetes and their phenomic and genomic characterization uncovers novel biology.</title>
        <authorList>
            <person name="Wiegand S."/>
            <person name="Jogler M."/>
            <person name="Boedeker C."/>
            <person name="Pinto D."/>
            <person name="Vollmers J."/>
            <person name="Rivas-Marin E."/>
            <person name="Kohn T."/>
            <person name="Peeters S.H."/>
            <person name="Heuer A."/>
            <person name="Rast P."/>
            <person name="Oberbeckmann S."/>
            <person name="Bunk B."/>
            <person name="Jeske O."/>
            <person name="Meyerdierks A."/>
            <person name="Storesund J.E."/>
            <person name="Kallscheuer N."/>
            <person name="Luecker S."/>
            <person name="Lage O.M."/>
            <person name="Pohl T."/>
            <person name="Merkel B.J."/>
            <person name="Hornburger P."/>
            <person name="Mueller R.-W."/>
            <person name="Bruemmer F."/>
            <person name="Labrenz M."/>
            <person name="Spormann A.M."/>
            <person name="Op Den Camp H."/>
            <person name="Overmann J."/>
            <person name="Amann R."/>
            <person name="Jetten M.S.M."/>
            <person name="Mascher T."/>
            <person name="Medema M.H."/>
            <person name="Devos D.P."/>
            <person name="Kaster A.-K."/>
            <person name="Ovreas L."/>
            <person name="Rohde M."/>
            <person name="Galperin M.Y."/>
            <person name="Jogler C."/>
        </authorList>
    </citation>
    <scope>NUCLEOTIDE SEQUENCE [LARGE SCALE GENOMIC DNA]</scope>
    <source>
        <strain evidence="2 3">Poly51</strain>
    </source>
</reference>
<keyword evidence="3" id="KW-1185">Reference proteome</keyword>
<gene>
    <name evidence="2" type="ORF">Poly51_36820</name>
</gene>
<feature type="region of interest" description="Disordered" evidence="1">
    <location>
        <begin position="69"/>
        <end position="90"/>
    </location>
</feature>
<evidence type="ECO:0000313" key="2">
    <source>
        <dbReference type="EMBL" id="TWU54933.1"/>
    </source>
</evidence>
<accession>A0A5C6EZ50</accession>
<dbReference type="AlphaFoldDB" id="A0A5C6EZ50"/>
<evidence type="ECO:0000256" key="1">
    <source>
        <dbReference type="SAM" id="MobiDB-lite"/>
    </source>
</evidence>
<evidence type="ECO:0000313" key="3">
    <source>
        <dbReference type="Proteomes" id="UP000318288"/>
    </source>
</evidence>
<dbReference type="EMBL" id="SJPW01000004">
    <property type="protein sequence ID" value="TWU54933.1"/>
    <property type="molecule type" value="Genomic_DNA"/>
</dbReference>
<organism evidence="2 3">
    <name type="scientific">Rubripirellula tenax</name>
    <dbReference type="NCBI Taxonomy" id="2528015"/>
    <lineage>
        <taxon>Bacteria</taxon>
        <taxon>Pseudomonadati</taxon>
        <taxon>Planctomycetota</taxon>
        <taxon>Planctomycetia</taxon>
        <taxon>Pirellulales</taxon>
        <taxon>Pirellulaceae</taxon>
        <taxon>Rubripirellula</taxon>
    </lineage>
</organism>